<dbReference type="EMBL" id="QMQV01000152">
    <property type="protein sequence ID" value="RLE47087.1"/>
    <property type="molecule type" value="Genomic_DNA"/>
</dbReference>
<gene>
    <name evidence="2" type="ORF">DRJ31_09385</name>
</gene>
<accession>A0A497ELB4</accession>
<organism evidence="2 3">
    <name type="scientific">Thermoproteota archaeon</name>
    <dbReference type="NCBI Taxonomy" id="2056631"/>
    <lineage>
        <taxon>Archaea</taxon>
        <taxon>Thermoproteota</taxon>
    </lineage>
</organism>
<dbReference type="AlphaFoldDB" id="A0A497ELB4"/>
<evidence type="ECO:0000313" key="3">
    <source>
        <dbReference type="Proteomes" id="UP000278475"/>
    </source>
</evidence>
<keyword evidence="1" id="KW-0175">Coiled coil</keyword>
<reference evidence="2 3" key="1">
    <citation type="submission" date="2018-06" db="EMBL/GenBank/DDBJ databases">
        <title>Extensive metabolic versatility and redundancy in microbially diverse, dynamic hydrothermal sediments.</title>
        <authorList>
            <person name="Dombrowski N."/>
            <person name="Teske A."/>
            <person name="Baker B.J."/>
        </authorList>
    </citation>
    <scope>NUCLEOTIDE SEQUENCE [LARGE SCALE GENOMIC DNA]</scope>
    <source>
        <strain evidence="2">B66_G16</strain>
    </source>
</reference>
<evidence type="ECO:0000256" key="1">
    <source>
        <dbReference type="SAM" id="Coils"/>
    </source>
</evidence>
<protein>
    <submittedName>
        <fullName evidence="2">Uncharacterized protein</fullName>
    </submittedName>
</protein>
<dbReference type="Proteomes" id="UP000278475">
    <property type="component" value="Unassembled WGS sequence"/>
</dbReference>
<proteinExistence type="predicted"/>
<comment type="caution">
    <text evidence="2">The sequence shown here is derived from an EMBL/GenBank/DDBJ whole genome shotgun (WGS) entry which is preliminary data.</text>
</comment>
<feature type="coiled-coil region" evidence="1">
    <location>
        <begin position="157"/>
        <end position="184"/>
    </location>
</feature>
<evidence type="ECO:0000313" key="2">
    <source>
        <dbReference type="EMBL" id="RLE47087.1"/>
    </source>
</evidence>
<sequence length="414" mass="49907">MVLEQTVDYYYRIVERELKDAGLWEKTVAKFPPKAIRAAVKHILEALDSVGVLDAADELDWGAMFEKLWEFKNIGSFIEHLRTEYPIPRKREVETVSKIKKEEERVRDILDSLSYQVAYVEPEEVRRDLEKSIKAIEEVFERYLKSLESQRKRILRKAKYEQRIAMLEKQVEELKRYKEMAEKMIPKVKEAKPPPPPPKPKRVRWTRELERKLRDIFEAALIREGISPRRYLPEFRLELETIRTLETEDEMIKAVEELAKEIIEREKARRKPRPPPPITEHPSLSRLDLERLWNEFLKHASRLGVTRPQRYGAEFARILDGVITYDEALERVVRLAEELASRPPRITWGVPREIQRILERVVEEYMRPPFPKFEEWIRRRYNMYMSDFIRLDDRTKDRIYREYLEERKRYVGLE</sequence>
<name>A0A497ELB4_9CREN</name>